<protein>
    <recommendedName>
        <fullName evidence="12">ATP synthase subunit g, mitochondrial</fullName>
    </recommendedName>
</protein>
<evidence type="ECO:0000256" key="9">
    <source>
        <dbReference type="ARBA" id="ARBA00023310"/>
    </source>
</evidence>
<keyword evidence="9" id="KW-0066">ATP synthesis</keyword>
<dbReference type="GO" id="GO:0015078">
    <property type="term" value="F:proton transmembrane transporter activity"/>
    <property type="evidence" value="ECO:0007669"/>
    <property type="project" value="InterPro"/>
</dbReference>
<keyword evidence="11" id="KW-1185">Reference proteome</keyword>
<name>A0A5J5CZ51_9PERO</name>
<evidence type="ECO:0000256" key="6">
    <source>
        <dbReference type="ARBA" id="ARBA00023065"/>
    </source>
</evidence>
<dbReference type="GO" id="GO:0045259">
    <property type="term" value="C:proton-transporting ATP synthase complex"/>
    <property type="evidence" value="ECO:0007669"/>
    <property type="project" value="UniProtKB-KW"/>
</dbReference>
<comment type="caution">
    <text evidence="10">The sequence shown here is derived from an EMBL/GenBank/DDBJ whole genome shotgun (WGS) entry which is preliminary data.</text>
</comment>
<sequence>MAQAVQKLVAKVPTLLGAAVTYSKPRLATFWYYARVELVPPSPAEIPKAIEGATNLIKGVQSGRLGQTTVKKSCVSDATVPPDLEILSSSSLPNSSRRSLISLTAFLTAPKEKSGFNTTFGMKLSSVGVHSRSISASDWLKAAFSLIPISLVTSDLILSMERIMSSNIFWLSTMALWAEFWTEHRDTRHSC</sequence>
<evidence type="ECO:0000313" key="11">
    <source>
        <dbReference type="Proteomes" id="UP000327493"/>
    </source>
</evidence>
<keyword evidence="8" id="KW-0472">Membrane</keyword>
<organism evidence="10 11">
    <name type="scientific">Etheostoma spectabile</name>
    <name type="common">orangethroat darter</name>
    <dbReference type="NCBI Taxonomy" id="54343"/>
    <lineage>
        <taxon>Eukaryota</taxon>
        <taxon>Metazoa</taxon>
        <taxon>Chordata</taxon>
        <taxon>Craniata</taxon>
        <taxon>Vertebrata</taxon>
        <taxon>Euteleostomi</taxon>
        <taxon>Actinopterygii</taxon>
        <taxon>Neopterygii</taxon>
        <taxon>Teleostei</taxon>
        <taxon>Neoteleostei</taxon>
        <taxon>Acanthomorphata</taxon>
        <taxon>Eupercaria</taxon>
        <taxon>Perciformes</taxon>
        <taxon>Percoidei</taxon>
        <taxon>Percidae</taxon>
        <taxon>Etheostomatinae</taxon>
        <taxon>Etheostoma</taxon>
    </lineage>
</organism>
<proteinExistence type="inferred from homology"/>
<evidence type="ECO:0000256" key="8">
    <source>
        <dbReference type="ARBA" id="ARBA00023136"/>
    </source>
</evidence>
<evidence type="ECO:0000256" key="5">
    <source>
        <dbReference type="ARBA" id="ARBA00022781"/>
    </source>
</evidence>
<dbReference type="EMBL" id="VOFY01000013">
    <property type="protein sequence ID" value="KAA8586439.1"/>
    <property type="molecule type" value="Genomic_DNA"/>
</dbReference>
<evidence type="ECO:0000256" key="4">
    <source>
        <dbReference type="ARBA" id="ARBA00022547"/>
    </source>
</evidence>
<reference evidence="10 11" key="1">
    <citation type="submission" date="2019-08" db="EMBL/GenBank/DDBJ databases">
        <title>A chromosome-level genome assembly, high-density linkage maps, and genome scans reveal the genomic architecture of hybrid incompatibilities underlying speciation via character displacement in darters (Percidae: Etheostominae).</title>
        <authorList>
            <person name="Moran R.L."/>
            <person name="Catchen J.M."/>
            <person name="Fuller R.C."/>
        </authorList>
    </citation>
    <scope>NUCLEOTIDE SEQUENCE [LARGE SCALE GENOMIC DNA]</scope>
    <source>
        <strain evidence="10">EspeVRDwgs_2016</strain>
        <tissue evidence="10">Muscle</tissue>
    </source>
</reference>
<evidence type="ECO:0000256" key="1">
    <source>
        <dbReference type="ARBA" id="ARBA00004325"/>
    </source>
</evidence>
<keyword evidence="7" id="KW-0496">Mitochondrion</keyword>
<dbReference type="AlphaFoldDB" id="A0A5J5CZ51"/>
<evidence type="ECO:0000256" key="7">
    <source>
        <dbReference type="ARBA" id="ARBA00023128"/>
    </source>
</evidence>
<keyword evidence="5" id="KW-0375">Hydrogen ion transport</keyword>
<evidence type="ECO:0000256" key="3">
    <source>
        <dbReference type="ARBA" id="ARBA00022448"/>
    </source>
</evidence>
<evidence type="ECO:0000256" key="2">
    <source>
        <dbReference type="ARBA" id="ARBA00005699"/>
    </source>
</evidence>
<dbReference type="Proteomes" id="UP000327493">
    <property type="component" value="Chromosome 13"/>
</dbReference>
<comment type="subcellular location">
    <subcellularLocation>
        <location evidence="1">Mitochondrion membrane</location>
    </subcellularLocation>
</comment>
<comment type="similarity">
    <text evidence="2">Belongs to the ATPase g subunit family.</text>
</comment>
<evidence type="ECO:0000313" key="10">
    <source>
        <dbReference type="EMBL" id="KAA8586439.1"/>
    </source>
</evidence>
<gene>
    <name evidence="10" type="ORF">FQN60_000275</name>
</gene>
<dbReference type="Pfam" id="PF04718">
    <property type="entry name" value="ATP-synt_G"/>
    <property type="match status" value="1"/>
</dbReference>
<keyword evidence="3" id="KW-0813">Transport</keyword>
<keyword evidence="6" id="KW-0406">Ion transport</keyword>
<dbReference type="GO" id="GO:0031966">
    <property type="term" value="C:mitochondrial membrane"/>
    <property type="evidence" value="ECO:0007669"/>
    <property type="project" value="UniProtKB-SubCell"/>
</dbReference>
<keyword evidence="4" id="KW-0138">CF(0)</keyword>
<feature type="non-terminal residue" evidence="10">
    <location>
        <position position="191"/>
    </location>
</feature>
<dbReference type="GO" id="GO:0015986">
    <property type="term" value="P:proton motive force-driven ATP synthesis"/>
    <property type="evidence" value="ECO:0007669"/>
    <property type="project" value="InterPro"/>
</dbReference>
<dbReference type="InterPro" id="IPR006808">
    <property type="entry name" value="ATP_synth_F0_gsu_mt"/>
</dbReference>
<accession>A0A5J5CZ51</accession>
<evidence type="ECO:0008006" key="12">
    <source>
        <dbReference type="Google" id="ProtNLM"/>
    </source>
</evidence>